<dbReference type="GO" id="GO:0008312">
    <property type="term" value="F:7S RNA binding"/>
    <property type="evidence" value="ECO:0007669"/>
    <property type="project" value="EnsemblFungi"/>
</dbReference>
<organism evidence="5 6">
    <name type="scientific">Ascoidea rubescens DSM 1968</name>
    <dbReference type="NCBI Taxonomy" id="1344418"/>
    <lineage>
        <taxon>Eukaryota</taxon>
        <taxon>Fungi</taxon>
        <taxon>Dikarya</taxon>
        <taxon>Ascomycota</taxon>
        <taxon>Saccharomycotina</taxon>
        <taxon>Saccharomycetes</taxon>
        <taxon>Ascoideaceae</taxon>
        <taxon>Ascoidea</taxon>
    </lineage>
</organism>
<dbReference type="RefSeq" id="XP_020045417.1">
    <property type="nucleotide sequence ID" value="XM_020190838.1"/>
</dbReference>
<name>A0A1D2VC25_9ASCO</name>
<evidence type="ECO:0000256" key="2">
    <source>
        <dbReference type="ARBA" id="ARBA00022490"/>
    </source>
</evidence>
<keyword evidence="6" id="KW-1185">Reference proteome</keyword>
<proteinExistence type="predicted"/>
<dbReference type="InterPro" id="IPR002778">
    <property type="entry name" value="Signal_recog_particle_SRP19"/>
</dbReference>
<gene>
    <name evidence="5" type="ORF">ASCRUDRAFT_38224</name>
</gene>
<evidence type="ECO:0000256" key="4">
    <source>
        <dbReference type="ARBA" id="ARBA00023274"/>
    </source>
</evidence>
<dbReference type="AlphaFoldDB" id="A0A1D2VC25"/>
<dbReference type="GO" id="GO:0006617">
    <property type="term" value="P:SRP-dependent cotranslational protein targeting to membrane, signal sequence recognition"/>
    <property type="evidence" value="ECO:0007669"/>
    <property type="project" value="EnsemblFungi"/>
</dbReference>
<dbReference type="Pfam" id="PF01922">
    <property type="entry name" value="SRP19"/>
    <property type="match status" value="1"/>
</dbReference>
<dbReference type="PANTHER" id="PTHR17453">
    <property type="entry name" value="SIGNAL RECOGNITION PARTICLE 19 KD PROTEIN"/>
    <property type="match status" value="1"/>
</dbReference>
<dbReference type="STRING" id="1344418.A0A1D2VC25"/>
<evidence type="ECO:0000313" key="5">
    <source>
        <dbReference type="EMBL" id="ODV59110.1"/>
    </source>
</evidence>
<dbReference type="PANTHER" id="PTHR17453:SF0">
    <property type="entry name" value="SIGNAL RECOGNITION PARTICLE 19 KDA PROTEIN"/>
    <property type="match status" value="1"/>
</dbReference>
<evidence type="ECO:0000313" key="6">
    <source>
        <dbReference type="Proteomes" id="UP000095038"/>
    </source>
</evidence>
<keyword evidence="4" id="KW-0687">Ribonucleoprotein</keyword>
<sequence length="275" mass="31916">MPTLEEIDDSDGIDDFDMDIAEFDPSLSTPIAPKIKKTIKRDQNYYDLPLFPDIPQRREVPQPRDVPQVPLVPAMQGKDPSVLADNYRQQLSDKDIESLKKFQLIYPCYFDINRSHSQGRRMPKEFCVENPLAKTIGDYLKQIGFACVIEPEKTHPQDFGNPGRVRVLIRDAKTLEYEDPKFKNKRWLMKSIGKYLKTHPTTLSKVKEFPTNPDLMTNDYQVEKVPKVKGWKMNDIVPLHSSFTMKHPMAKSIYEKEAPIPQLPTQKKKFVKIRP</sequence>
<reference evidence="6" key="1">
    <citation type="submission" date="2016-05" db="EMBL/GenBank/DDBJ databases">
        <title>Comparative genomics of biotechnologically important yeasts.</title>
        <authorList>
            <consortium name="DOE Joint Genome Institute"/>
            <person name="Riley R."/>
            <person name="Haridas S."/>
            <person name="Wolfe K.H."/>
            <person name="Lopes M.R."/>
            <person name="Hittinger C.T."/>
            <person name="Goker M."/>
            <person name="Salamov A."/>
            <person name="Wisecaver J."/>
            <person name="Long T.M."/>
            <person name="Aerts A.L."/>
            <person name="Barry K."/>
            <person name="Choi C."/>
            <person name="Clum A."/>
            <person name="Coughlan A.Y."/>
            <person name="Deshpande S."/>
            <person name="Douglass A.P."/>
            <person name="Hanson S.J."/>
            <person name="Klenk H.-P."/>
            <person name="Labutti K."/>
            <person name="Lapidus A."/>
            <person name="Lindquist E."/>
            <person name="Lipzen A."/>
            <person name="Meier-Kolthoff J.P."/>
            <person name="Ohm R.A."/>
            <person name="Otillar R.P."/>
            <person name="Pangilinan J."/>
            <person name="Peng Y."/>
            <person name="Rokas A."/>
            <person name="Rosa C.A."/>
            <person name="Scheuner C."/>
            <person name="Sibirny A.A."/>
            <person name="Slot J.C."/>
            <person name="Stielow J.B."/>
            <person name="Sun H."/>
            <person name="Kurtzman C.P."/>
            <person name="Blackwell M."/>
            <person name="Grigoriev I.V."/>
            <person name="Jeffries T.W."/>
        </authorList>
    </citation>
    <scope>NUCLEOTIDE SEQUENCE [LARGE SCALE GENOMIC DNA]</scope>
    <source>
        <strain evidence="6">DSM 1968</strain>
    </source>
</reference>
<keyword evidence="3" id="KW-0733">Signal recognition particle</keyword>
<dbReference type="InterPro" id="IPR036521">
    <property type="entry name" value="SRP19-like_sf"/>
</dbReference>
<protein>
    <submittedName>
        <fullName evidence="5">SRP19-domain-containing protein</fullName>
    </submittedName>
</protein>
<dbReference type="EMBL" id="KV454488">
    <property type="protein sequence ID" value="ODV59110.1"/>
    <property type="molecule type" value="Genomic_DNA"/>
</dbReference>
<dbReference type="GeneID" id="30964474"/>
<evidence type="ECO:0000256" key="1">
    <source>
        <dbReference type="ARBA" id="ARBA00004496"/>
    </source>
</evidence>
<keyword evidence="2" id="KW-0963">Cytoplasm</keyword>
<dbReference type="OrthoDB" id="2190947at2759"/>
<dbReference type="FunFam" id="3.30.56.30:FF:000003">
    <property type="entry name" value="Signal recognition particle SEC65 subunit"/>
    <property type="match status" value="1"/>
</dbReference>
<dbReference type="SUPFAM" id="SSF69695">
    <property type="entry name" value="SRP19"/>
    <property type="match status" value="1"/>
</dbReference>
<accession>A0A1D2VC25</accession>
<dbReference type="GO" id="GO:0005786">
    <property type="term" value="C:signal recognition particle, endoplasmic reticulum targeting"/>
    <property type="evidence" value="ECO:0007669"/>
    <property type="project" value="UniProtKB-KW"/>
</dbReference>
<comment type="subcellular location">
    <subcellularLocation>
        <location evidence="1">Cytoplasm</location>
    </subcellularLocation>
</comment>
<dbReference type="FunCoup" id="A0A1D2VC25">
    <property type="interactions" value="76"/>
</dbReference>
<dbReference type="Proteomes" id="UP000095038">
    <property type="component" value="Unassembled WGS sequence"/>
</dbReference>
<evidence type="ECO:0000256" key="3">
    <source>
        <dbReference type="ARBA" id="ARBA00023135"/>
    </source>
</evidence>
<dbReference type="Gene3D" id="3.30.56.30">
    <property type="entry name" value="Signal recognition particle, SRP19-like subunit"/>
    <property type="match status" value="1"/>
</dbReference>
<dbReference type="InParanoid" id="A0A1D2VC25"/>